<dbReference type="Pfam" id="PF01638">
    <property type="entry name" value="HxlR"/>
    <property type="match status" value="1"/>
</dbReference>
<dbReference type="SUPFAM" id="SSF46785">
    <property type="entry name" value="Winged helix' DNA-binding domain"/>
    <property type="match status" value="1"/>
</dbReference>
<dbReference type="PANTHER" id="PTHR33204">
    <property type="entry name" value="TRANSCRIPTIONAL REGULATOR, MARR FAMILY"/>
    <property type="match status" value="1"/>
</dbReference>
<dbReference type="PANTHER" id="PTHR33204:SF1">
    <property type="entry name" value="TRANSCRIPTIONAL REGULATOR, MARR FAMILY"/>
    <property type="match status" value="1"/>
</dbReference>
<keyword evidence="3" id="KW-0804">Transcription</keyword>
<dbReference type="InterPro" id="IPR036388">
    <property type="entry name" value="WH-like_DNA-bd_sf"/>
</dbReference>
<evidence type="ECO:0000259" key="4">
    <source>
        <dbReference type="PROSITE" id="PS51118"/>
    </source>
</evidence>
<comment type="caution">
    <text evidence="5">The sequence shown here is derived from an EMBL/GenBank/DDBJ whole genome shotgun (WGS) entry which is preliminary data.</text>
</comment>
<name>A0A3L7K2M3_9BACI</name>
<dbReference type="Proteomes" id="UP000276770">
    <property type="component" value="Unassembled WGS sequence"/>
</dbReference>
<evidence type="ECO:0000313" key="5">
    <source>
        <dbReference type="EMBL" id="RLQ96231.1"/>
    </source>
</evidence>
<dbReference type="EMBL" id="RCVZ01000004">
    <property type="protein sequence ID" value="RLQ96231.1"/>
    <property type="molecule type" value="Genomic_DNA"/>
</dbReference>
<keyword evidence="1" id="KW-0805">Transcription regulation</keyword>
<keyword evidence="2" id="KW-0238">DNA-binding</keyword>
<dbReference type="InterPro" id="IPR036390">
    <property type="entry name" value="WH_DNA-bd_sf"/>
</dbReference>
<sequence length="107" mass="12449">MKESSLCPKVEKAMQMISKRWTALIIYRLLEGPQRFCEIEGSLPVSGRLLSERLKDLEKEDVVTRTVYPEVPARVEYTLTEKGMALEPIIRELEQWSQKYMEATVTK</sequence>
<keyword evidence="6" id="KW-1185">Reference proteome</keyword>
<dbReference type="InterPro" id="IPR011991">
    <property type="entry name" value="ArsR-like_HTH"/>
</dbReference>
<evidence type="ECO:0000256" key="1">
    <source>
        <dbReference type="ARBA" id="ARBA00023015"/>
    </source>
</evidence>
<dbReference type="RefSeq" id="WP_121680084.1">
    <property type="nucleotide sequence ID" value="NZ_RCVZ01000004.1"/>
</dbReference>
<protein>
    <submittedName>
        <fullName evidence="5">Transcriptional regulator</fullName>
    </submittedName>
</protein>
<reference evidence="5 6" key="1">
    <citation type="submission" date="2018-10" db="EMBL/GenBank/DDBJ databases">
        <title>Falsibacillus sp. genome draft.</title>
        <authorList>
            <person name="Shi S."/>
        </authorList>
    </citation>
    <scope>NUCLEOTIDE SEQUENCE [LARGE SCALE GENOMIC DNA]</scope>
    <source>
        <strain evidence="5 6">GY 10110</strain>
    </source>
</reference>
<dbReference type="OrthoDB" id="9800966at2"/>
<organism evidence="5 6">
    <name type="scientific">Falsibacillus albus</name>
    <dbReference type="NCBI Taxonomy" id="2478915"/>
    <lineage>
        <taxon>Bacteria</taxon>
        <taxon>Bacillati</taxon>
        <taxon>Bacillota</taxon>
        <taxon>Bacilli</taxon>
        <taxon>Bacillales</taxon>
        <taxon>Bacillaceae</taxon>
        <taxon>Falsibacillus</taxon>
    </lineage>
</organism>
<evidence type="ECO:0000313" key="6">
    <source>
        <dbReference type="Proteomes" id="UP000276770"/>
    </source>
</evidence>
<gene>
    <name evidence="5" type="ORF">D9X91_08060</name>
</gene>
<feature type="domain" description="HTH hxlR-type" evidence="4">
    <location>
        <begin position="7"/>
        <end position="105"/>
    </location>
</feature>
<dbReference type="PROSITE" id="PS51118">
    <property type="entry name" value="HTH_HXLR"/>
    <property type="match status" value="1"/>
</dbReference>
<dbReference type="Gene3D" id="1.10.10.10">
    <property type="entry name" value="Winged helix-like DNA-binding domain superfamily/Winged helix DNA-binding domain"/>
    <property type="match status" value="1"/>
</dbReference>
<dbReference type="CDD" id="cd00090">
    <property type="entry name" value="HTH_ARSR"/>
    <property type="match status" value="1"/>
</dbReference>
<dbReference type="GO" id="GO:0003677">
    <property type="term" value="F:DNA binding"/>
    <property type="evidence" value="ECO:0007669"/>
    <property type="project" value="UniProtKB-KW"/>
</dbReference>
<dbReference type="AlphaFoldDB" id="A0A3L7K2M3"/>
<evidence type="ECO:0000256" key="2">
    <source>
        <dbReference type="ARBA" id="ARBA00023125"/>
    </source>
</evidence>
<proteinExistence type="predicted"/>
<accession>A0A3L7K2M3</accession>
<dbReference type="InterPro" id="IPR002577">
    <property type="entry name" value="HTH_HxlR"/>
</dbReference>
<evidence type="ECO:0000256" key="3">
    <source>
        <dbReference type="ARBA" id="ARBA00023163"/>
    </source>
</evidence>